<gene>
    <name evidence="3" type="ORF">US50_C0056G0007</name>
</gene>
<evidence type="ECO:0000256" key="1">
    <source>
        <dbReference type="SAM" id="MobiDB-lite"/>
    </source>
</evidence>
<keyword evidence="2" id="KW-0472">Membrane</keyword>
<keyword evidence="2" id="KW-0812">Transmembrane</keyword>
<feature type="compositionally biased region" description="Polar residues" evidence="1">
    <location>
        <begin position="13"/>
        <end position="31"/>
    </location>
</feature>
<name>A0A0G0JBS5_9BACT</name>
<evidence type="ECO:0000313" key="3">
    <source>
        <dbReference type="EMBL" id="KKQ34239.1"/>
    </source>
</evidence>
<comment type="caution">
    <text evidence="3">The sequence shown here is derived from an EMBL/GenBank/DDBJ whole genome shotgun (WGS) entry which is preliminary data.</text>
</comment>
<keyword evidence="2" id="KW-1133">Transmembrane helix</keyword>
<sequence length="53" mass="5735">MNCCGSGSHEPKQNNNASLAENKTGEPNASSSNKTWIWVLILALVGIIVYLLF</sequence>
<dbReference type="EMBL" id="LBTF01000056">
    <property type="protein sequence ID" value="KKQ34239.1"/>
    <property type="molecule type" value="Genomic_DNA"/>
</dbReference>
<reference evidence="3 4" key="1">
    <citation type="journal article" date="2015" name="Nature">
        <title>rRNA introns, odd ribosomes, and small enigmatic genomes across a large radiation of phyla.</title>
        <authorList>
            <person name="Brown C.T."/>
            <person name="Hug L.A."/>
            <person name="Thomas B.C."/>
            <person name="Sharon I."/>
            <person name="Castelle C.J."/>
            <person name="Singh A."/>
            <person name="Wilkins M.J."/>
            <person name="Williams K.H."/>
            <person name="Banfield J.F."/>
        </authorList>
    </citation>
    <scope>NUCLEOTIDE SEQUENCE [LARGE SCALE GENOMIC DNA]</scope>
</reference>
<evidence type="ECO:0000256" key="2">
    <source>
        <dbReference type="SAM" id="Phobius"/>
    </source>
</evidence>
<accession>A0A0G0JBS5</accession>
<feature type="transmembrane region" description="Helical" evidence="2">
    <location>
        <begin position="35"/>
        <end position="52"/>
    </location>
</feature>
<protein>
    <submittedName>
        <fullName evidence="3">Uncharacterized protein</fullName>
    </submittedName>
</protein>
<dbReference type="AlphaFoldDB" id="A0A0G0JBS5"/>
<proteinExistence type="predicted"/>
<dbReference type="Proteomes" id="UP000033876">
    <property type="component" value="Unassembled WGS sequence"/>
</dbReference>
<evidence type="ECO:0000313" key="4">
    <source>
        <dbReference type="Proteomes" id="UP000033876"/>
    </source>
</evidence>
<feature type="region of interest" description="Disordered" evidence="1">
    <location>
        <begin position="1"/>
        <end position="31"/>
    </location>
</feature>
<organism evidence="3 4">
    <name type="scientific">Candidatus Nomurabacteria bacterium GW2011_GWB1_37_5</name>
    <dbReference type="NCBI Taxonomy" id="1618742"/>
    <lineage>
        <taxon>Bacteria</taxon>
        <taxon>Candidatus Nomuraibacteriota</taxon>
    </lineage>
</organism>